<dbReference type="AlphaFoldDB" id="A0A2V4C118"/>
<sequence>MKKIYERKELKSKKKLTYKVIYIVGILGSLLLSKQLYSKYNPKDYSEILNLYVSILFLIFALLCLYSFLSIKSYYLYKDKFVQKSFLGQKVKSFSFDEIDFWIKEQKEDKYNQWEVLTLYTLKGEKIKISGYFYENYHEIKNELTRNVSRNTKLEESRLQEKDLRYTIGFVIFGLILLFCAYKFIMIKELQSSDIIVFGNKISKDIEVIRGRKNSKSILIKLEKYPEFDFKINGLAFKAIDSEDLIEKVKQGDSVFIGIKKTDFNRKLIKKDSLTFTDKYFHFKTIAVESITAKKKEYLTLAESNKLRISNRYWGFGFFGIFGSVLFFSGLFMLIQKRLLSVKSKEKTRP</sequence>
<keyword evidence="3" id="KW-1185">Reference proteome</keyword>
<keyword evidence="1" id="KW-1133">Transmembrane helix</keyword>
<evidence type="ECO:0000313" key="2">
    <source>
        <dbReference type="EMBL" id="PXY45006.1"/>
    </source>
</evidence>
<protein>
    <submittedName>
        <fullName evidence="2">Uncharacterized protein</fullName>
    </submittedName>
</protein>
<keyword evidence="1" id="KW-0812">Transmembrane</keyword>
<keyword evidence="1" id="KW-0472">Membrane</keyword>
<reference evidence="2 3" key="1">
    <citation type="submission" date="2018-05" db="EMBL/GenBank/DDBJ databases">
        <title>Flavobacterium sp. strain IMCC34758, incomplete genome.</title>
        <authorList>
            <person name="Joung Y."/>
        </authorList>
    </citation>
    <scope>NUCLEOTIDE SEQUENCE [LARGE SCALE GENOMIC DNA]</scope>
    <source>
        <strain evidence="2 3">IMCC34758</strain>
    </source>
</reference>
<dbReference type="Proteomes" id="UP000247681">
    <property type="component" value="Unassembled WGS sequence"/>
</dbReference>
<feature type="transmembrane region" description="Helical" evidence="1">
    <location>
        <begin position="313"/>
        <end position="335"/>
    </location>
</feature>
<feature type="transmembrane region" description="Helical" evidence="1">
    <location>
        <begin position="166"/>
        <end position="185"/>
    </location>
</feature>
<organism evidence="2 3">
    <name type="scientific">Flavobacterium hydrophilum</name>
    <dbReference type="NCBI Taxonomy" id="2211445"/>
    <lineage>
        <taxon>Bacteria</taxon>
        <taxon>Pseudomonadati</taxon>
        <taxon>Bacteroidota</taxon>
        <taxon>Flavobacteriia</taxon>
        <taxon>Flavobacteriales</taxon>
        <taxon>Flavobacteriaceae</taxon>
        <taxon>Flavobacterium</taxon>
    </lineage>
</organism>
<evidence type="ECO:0000313" key="3">
    <source>
        <dbReference type="Proteomes" id="UP000247681"/>
    </source>
</evidence>
<comment type="caution">
    <text evidence="2">The sequence shown here is derived from an EMBL/GenBank/DDBJ whole genome shotgun (WGS) entry which is preliminary data.</text>
</comment>
<gene>
    <name evidence="2" type="ORF">DMB68_09840</name>
</gene>
<dbReference type="EMBL" id="QJHL01000002">
    <property type="protein sequence ID" value="PXY45006.1"/>
    <property type="molecule type" value="Genomic_DNA"/>
</dbReference>
<proteinExistence type="predicted"/>
<dbReference type="OrthoDB" id="933853at2"/>
<name>A0A2V4C118_9FLAO</name>
<feature type="transmembrane region" description="Helical" evidence="1">
    <location>
        <begin position="49"/>
        <end position="69"/>
    </location>
</feature>
<feature type="transmembrane region" description="Helical" evidence="1">
    <location>
        <begin position="20"/>
        <end position="37"/>
    </location>
</feature>
<evidence type="ECO:0000256" key="1">
    <source>
        <dbReference type="SAM" id="Phobius"/>
    </source>
</evidence>
<accession>A0A2V4C118</accession>
<dbReference type="RefSeq" id="WP_110346522.1">
    <property type="nucleotide sequence ID" value="NZ_QJHL01000002.1"/>
</dbReference>